<dbReference type="NCBIfam" id="TIGR01509">
    <property type="entry name" value="HAD-SF-IA-v3"/>
    <property type="match status" value="1"/>
</dbReference>
<dbReference type="GO" id="GO:0016787">
    <property type="term" value="F:hydrolase activity"/>
    <property type="evidence" value="ECO:0007669"/>
    <property type="project" value="UniProtKB-KW"/>
</dbReference>
<dbReference type="NCBIfam" id="TIGR01549">
    <property type="entry name" value="HAD-SF-IA-v1"/>
    <property type="match status" value="1"/>
</dbReference>
<dbReference type="Proteomes" id="UP001595556">
    <property type="component" value="Unassembled WGS sequence"/>
</dbReference>
<name>A0ABV7H9B3_9BURK</name>
<dbReference type="PANTHER" id="PTHR43316:SF3">
    <property type="entry name" value="HALOACID DEHALOGENASE, TYPE II (AFU_ORTHOLOGUE AFUA_2G07750)-RELATED"/>
    <property type="match status" value="1"/>
</dbReference>
<comment type="caution">
    <text evidence="2">The sequence shown here is derived from an EMBL/GenBank/DDBJ whole genome shotgun (WGS) entry which is preliminary data.</text>
</comment>
<dbReference type="Gene3D" id="3.40.50.1000">
    <property type="entry name" value="HAD superfamily/HAD-like"/>
    <property type="match status" value="1"/>
</dbReference>
<gene>
    <name evidence="2" type="ORF">ACFOEN_10980</name>
</gene>
<dbReference type="Pfam" id="PF00702">
    <property type="entry name" value="Hydrolase"/>
    <property type="match status" value="1"/>
</dbReference>
<dbReference type="InterPro" id="IPR036412">
    <property type="entry name" value="HAD-like_sf"/>
</dbReference>
<dbReference type="Gene3D" id="1.20.120.1600">
    <property type="match status" value="1"/>
</dbReference>
<organism evidence="2 3">
    <name type="scientific">Piscinibacterium candidicorallinum</name>
    <dbReference type="NCBI Taxonomy" id="1793872"/>
    <lineage>
        <taxon>Bacteria</taxon>
        <taxon>Pseudomonadati</taxon>
        <taxon>Pseudomonadota</taxon>
        <taxon>Betaproteobacteria</taxon>
        <taxon>Burkholderiales</taxon>
        <taxon>Piscinibacterium</taxon>
    </lineage>
</organism>
<dbReference type="PANTHER" id="PTHR43316">
    <property type="entry name" value="HYDROLASE, HALOACID DELAHOGENASE-RELATED"/>
    <property type="match status" value="1"/>
</dbReference>
<dbReference type="EMBL" id="JBHRTI010000004">
    <property type="protein sequence ID" value="MFC3148166.1"/>
    <property type="molecule type" value="Genomic_DNA"/>
</dbReference>
<dbReference type="InterPro" id="IPR051540">
    <property type="entry name" value="S-2-haloacid_dehalogenase"/>
</dbReference>
<keyword evidence="3" id="KW-1185">Reference proteome</keyword>
<accession>A0ABV7H9B3</accession>
<proteinExistence type="predicted"/>
<dbReference type="InterPro" id="IPR023214">
    <property type="entry name" value="HAD_sf"/>
</dbReference>
<evidence type="ECO:0000313" key="2">
    <source>
        <dbReference type="EMBL" id="MFC3148166.1"/>
    </source>
</evidence>
<reference evidence="3" key="1">
    <citation type="journal article" date="2019" name="Int. J. Syst. Evol. Microbiol.">
        <title>The Global Catalogue of Microorganisms (GCM) 10K type strain sequencing project: providing services to taxonomists for standard genome sequencing and annotation.</title>
        <authorList>
            <consortium name="The Broad Institute Genomics Platform"/>
            <consortium name="The Broad Institute Genome Sequencing Center for Infectious Disease"/>
            <person name="Wu L."/>
            <person name="Ma J."/>
        </authorList>
    </citation>
    <scope>NUCLEOTIDE SEQUENCE [LARGE SCALE GENOMIC DNA]</scope>
    <source>
        <strain evidence="3">KCTC 52168</strain>
    </source>
</reference>
<sequence length="230" mass="25213">MPFSKPIRAVTLDLDDTLWPIYPTIIRAETLLHVWLAEHAPATAQAHTISDLRRLREQLGAERPDLAHDLSALRRESIRRALLVSGEDPALAEPAFDHFFAERQRVELYEDARPALARIAARLPVVALSNGNADLRTIGLDYHFVAAVSAREFGVGKPDAAIFLHACERAGFAPDEVLHVGDDPHLDVLGAQAAGQPAAWVDRGLHRAPEGFAPQLRVTDMAQLADRLGV</sequence>
<dbReference type="SUPFAM" id="SSF56784">
    <property type="entry name" value="HAD-like"/>
    <property type="match status" value="1"/>
</dbReference>
<keyword evidence="1 2" id="KW-0378">Hydrolase</keyword>
<dbReference type="RefSeq" id="WP_377303849.1">
    <property type="nucleotide sequence ID" value="NZ_CP180191.1"/>
</dbReference>
<protein>
    <submittedName>
        <fullName evidence="2">HAD family hydrolase</fullName>
        <ecNumber evidence="2">3.1.3.-</ecNumber>
    </submittedName>
</protein>
<dbReference type="EC" id="3.1.3.-" evidence="2"/>
<dbReference type="SFLD" id="SFLDS00003">
    <property type="entry name" value="Haloacid_Dehalogenase"/>
    <property type="match status" value="1"/>
</dbReference>
<evidence type="ECO:0000313" key="3">
    <source>
        <dbReference type="Proteomes" id="UP001595556"/>
    </source>
</evidence>
<dbReference type="InterPro" id="IPR006439">
    <property type="entry name" value="HAD-SF_hydro_IA"/>
</dbReference>
<evidence type="ECO:0000256" key="1">
    <source>
        <dbReference type="ARBA" id="ARBA00022801"/>
    </source>
</evidence>
<dbReference type="SFLD" id="SFLDG01129">
    <property type="entry name" value="C1.5:_HAD__Beta-PGM__Phosphata"/>
    <property type="match status" value="1"/>
</dbReference>